<evidence type="ECO:0000256" key="1">
    <source>
        <dbReference type="SAM" id="Coils"/>
    </source>
</evidence>
<dbReference type="EMBL" id="CP136921">
    <property type="protein sequence ID" value="WOO34276.1"/>
    <property type="molecule type" value="Genomic_DNA"/>
</dbReference>
<feature type="coiled-coil region" evidence="1">
    <location>
        <begin position="282"/>
        <end position="355"/>
    </location>
</feature>
<feature type="compositionally biased region" description="Polar residues" evidence="2">
    <location>
        <begin position="13"/>
        <end position="23"/>
    </location>
</feature>
<reference evidence="3 4" key="1">
    <citation type="submission" date="2023-03" db="EMBL/GenBank/DDBJ databases">
        <title>Diaphorobacter basophil sp. nov., isolated from a sewage-treatment plant.</title>
        <authorList>
            <person name="Yang K."/>
        </authorList>
    </citation>
    <scope>NUCLEOTIDE SEQUENCE [LARGE SCALE GENOMIC DNA]</scope>
    <source>
        <strain evidence="3 4">Y-1</strain>
    </source>
</reference>
<evidence type="ECO:0000256" key="2">
    <source>
        <dbReference type="SAM" id="MobiDB-lite"/>
    </source>
</evidence>
<feature type="region of interest" description="Disordered" evidence="2">
    <location>
        <begin position="1"/>
        <end position="23"/>
    </location>
</feature>
<sequence>MTAPRHTPVRIPQTPSAAPLSAQQKKFNRHIERINEERALLSAWQEAIAAYRERHAREVVPLRGSHIALLVELVQHLDAASDDKKLSKAARRTLSEGITDRVADLIDAVPDEATRAGLKDIYNRHSGGDYDAEEAEDNEVAKEMAQAMVRDLFGVDLDLQGKDTESPEDLLRRIEQQMQAQRAQAEQQREAHQAKRRAKPNARERKAQEEAAQATQSVREIYRKLASSLHPDRETDPAERERKTALMQRVNQAYANNKLLDLLQLQLEIEQIDPEHIAGLSEERLKHYNRVLAEQLKELQQEVNEVEGHFMMEFGLDPYQRLKPAGLMRDLRADLQVLERENLRLTRELNGLRADPAAIKDWIKAERQLQKQQDDFDPWF</sequence>
<name>A0ABZ0J7X3_9BURK</name>
<dbReference type="Proteomes" id="UP001303211">
    <property type="component" value="Chromosome"/>
</dbReference>
<dbReference type="Gene3D" id="1.10.287.110">
    <property type="entry name" value="DnaJ domain"/>
    <property type="match status" value="1"/>
</dbReference>
<proteinExistence type="predicted"/>
<keyword evidence="1" id="KW-0175">Coiled coil</keyword>
<feature type="compositionally biased region" description="Low complexity" evidence="2">
    <location>
        <begin position="177"/>
        <end position="186"/>
    </location>
</feature>
<dbReference type="CDD" id="cd06257">
    <property type="entry name" value="DnaJ"/>
    <property type="match status" value="1"/>
</dbReference>
<protein>
    <submittedName>
        <fullName evidence="3">J domain-containing protein</fullName>
    </submittedName>
</protein>
<dbReference type="InterPro" id="IPR036869">
    <property type="entry name" value="J_dom_sf"/>
</dbReference>
<dbReference type="RefSeq" id="WP_317703602.1">
    <property type="nucleotide sequence ID" value="NZ_CP136921.1"/>
</dbReference>
<keyword evidence="4" id="KW-1185">Reference proteome</keyword>
<feature type="region of interest" description="Disordered" evidence="2">
    <location>
        <begin position="177"/>
        <end position="216"/>
    </location>
</feature>
<dbReference type="InterPro" id="IPR001623">
    <property type="entry name" value="DnaJ_domain"/>
</dbReference>
<evidence type="ECO:0000313" key="3">
    <source>
        <dbReference type="EMBL" id="WOO34276.1"/>
    </source>
</evidence>
<dbReference type="SUPFAM" id="SSF46565">
    <property type="entry name" value="Chaperone J-domain"/>
    <property type="match status" value="1"/>
</dbReference>
<accession>A0ABZ0J7X3</accession>
<evidence type="ECO:0000313" key="4">
    <source>
        <dbReference type="Proteomes" id="UP001303211"/>
    </source>
</evidence>
<gene>
    <name evidence="3" type="ORF">P4826_09525</name>
</gene>
<organism evidence="3 4">
    <name type="scientific">Diaphorobacter limosus</name>
    <dbReference type="NCBI Taxonomy" id="3036128"/>
    <lineage>
        <taxon>Bacteria</taxon>
        <taxon>Pseudomonadati</taxon>
        <taxon>Pseudomonadota</taxon>
        <taxon>Betaproteobacteria</taxon>
        <taxon>Burkholderiales</taxon>
        <taxon>Comamonadaceae</taxon>
        <taxon>Diaphorobacter</taxon>
    </lineage>
</organism>